<feature type="transmembrane region" description="Helical" evidence="1">
    <location>
        <begin position="6"/>
        <end position="26"/>
    </location>
</feature>
<dbReference type="Pfam" id="PF03597">
    <property type="entry name" value="FixS"/>
    <property type="match status" value="1"/>
</dbReference>
<keyword evidence="1" id="KW-0812">Transmembrane</keyword>
<keyword evidence="1" id="KW-1133">Transmembrane helix</keyword>
<proteinExistence type="predicted"/>
<dbReference type="NCBIfam" id="TIGR00847">
    <property type="entry name" value="ccoS"/>
    <property type="match status" value="1"/>
</dbReference>
<reference evidence="2" key="1">
    <citation type="journal article" date="2019" name="PLoS Negl. Trop. Dis.">
        <title>Revisiting the worldwide diversity of Leptospira species in the environment.</title>
        <authorList>
            <person name="Vincent A.T."/>
            <person name="Schiettekatte O."/>
            <person name="Bourhy P."/>
            <person name="Veyrier F.J."/>
            <person name="Picardeau M."/>
        </authorList>
    </citation>
    <scope>NUCLEOTIDE SEQUENCE [LARGE SCALE GENOMIC DNA]</scope>
    <source>
        <strain evidence="2">SSW15</strain>
    </source>
</reference>
<keyword evidence="1" id="KW-0472">Membrane</keyword>
<name>A0A4R9G3Y8_9LEPT</name>
<organism evidence="2 3">
    <name type="scientific">Leptospira fletcheri</name>
    <dbReference type="NCBI Taxonomy" id="2484981"/>
    <lineage>
        <taxon>Bacteria</taxon>
        <taxon>Pseudomonadati</taxon>
        <taxon>Spirochaetota</taxon>
        <taxon>Spirochaetia</taxon>
        <taxon>Leptospirales</taxon>
        <taxon>Leptospiraceae</taxon>
        <taxon>Leptospira</taxon>
    </lineage>
</organism>
<dbReference type="AlphaFoldDB" id="A0A4R9G3Y8"/>
<dbReference type="PANTHER" id="PTHR41532:SF1">
    <property type="entry name" value="FIXS PROTEIN"/>
    <property type="match status" value="1"/>
</dbReference>
<evidence type="ECO:0000256" key="1">
    <source>
        <dbReference type="SAM" id="Phobius"/>
    </source>
</evidence>
<dbReference type="Proteomes" id="UP000298458">
    <property type="component" value="Unassembled WGS sequence"/>
</dbReference>
<keyword evidence="3" id="KW-1185">Reference proteome</keyword>
<protein>
    <submittedName>
        <fullName evidence="2">Cbb3-type cytochrome oxidase assembly protein CcoS</fullName>
    </submittedName>
</protein>
<dbReference type="EMBL" id="RQET01000014">
    <property type="protein sequence ID" value="TGK06208.1"/>
    <property type="molecule type" value="Genomic_DNA"/>
</dbReference>
<evidence type="ECO:0000313" key="3">
    <source>
        <dbReference type="Proteomes" id="UP000298458"/>
    </source>
</evidence>
<dbReference type="RefSeq" id="WP_135769335.1">
    <property type="nucleotide sequence ID" value="NZ_RQET01000014.1"/>
</dbReference>
<sequence length="57" mass="6806">MNALYMTVPIALFIAFGSFFIFLWSYRSGQYEDIEGPKYRMLFDDDEEKPDVKDKKK</sequence>
<dbReference type="OrthoDB" id="9802763at2"/>
<gene>
    <name evidence="2" type="primary">ccoS</name>
    <name evidence="2" type="ORF">EHO60_16585</name>
</gene>
<evidence type="ECO:0000313" key="2">
    <source>
        <dbReference type="EMBL" id="TGK06208.1"/>
    </source>
</evidence>
<comment type="caution">
    <text evidence="2">The sequence shown here is derived from an EMBL/GenBank/DDBJ whole genome shotgun (WGS) entry which is preliminary data.</text>
</comment>
<accession>A0A4R9G3Y8</accession>
<dbReference type="InterPro" id="IPR004714">
    <property type="entry name" value="Cyt_oxidase_maturation_cbb3"/>
</dbReference>
<dbReference type="PANTHER" id="PTHR41532">
    <property type="entry name" value="FIXS PROTEIN"/>
    <property type="match status" value="1"/>
</dbReference>